<feature type="transmembrane region" description="Helical" evidence="1">
    <location>
        <begin position="140"/>
        <end position="159"/>
    </location>
</feature>
<comment type="caution">
    <text evidence="2">The sequence shown here is derived from an EMBL/GenBank/DDBJ whole genome shotgun (WGS) entry which is preliminary data.</text>
</comment>
<evidence type="ECO:0000313" key="3">
    <source>
        <dbReference type="Proteomes" id="UP000320184"/>
    </source>
</evidence>
<dbReference type="Proteomes" id="UP000320184">
    <property type="component" value="Unassembled WGS sequence"/>
</dbReference>
<feature type="transmembrane region" description="Helical" evidence="1">
    <location>
        <begin position="171"/>
        <end position="188"/>
    </location>
</feature>
<accession>A0A538SAI0</accession>
<protein>
    <recommendedName>
        <fullName evidence="4">NADH:quinone oxidoreductase/Mrp antiporter membrane subunit domain-containing protein</fullName>
    </recommendedName>
</protein>
<evidence type="ECO:0000256" key="1">
    <source>
        <dbReference type="SAM" id="Phobius"/>
    </source>
</evidence>
<feature type="transmembrane region" description="Helical" evidence="1">
    <location>
        <begin position="327"/>
        <end position="349"/>
    </location>
</feature>
<gene>
    <name evidence="2" type="ORF">E6K73_12180</name>
</gene>
<dbReference type="AlphaFoldDB" id="A0A538SAI0"/>
<reference evidence="2 3" key="1">
    <citation type="journal article" date="2019" name="Nat. Microbiol.">
        <title>Mediterranean grassland soil C-N compound turnover is dependent on rainfall and depth, and is mediated by genomically divergent microorganisms.</title>
        <authorList>
            <person name="Diamond S."/>
            <person name="Andeer P.F."/>
            <person name="Li Z."/>
            <person name="Crits-Christoph A."/>
            <person name="Burstein D."/>
            <person name="Anantharaman K."/>
            <person name="Lane K.R."/>
            <person name="Thomas B.C."/>
            <person name="Pan C."/>
            <person name="Northen T.R."/>
            <person name="Banfield J.F."/>
        </authorList>
    </citation>
    <scope>NUCLEOTIDE SEQUENCE [LARGE SCALE GENOMIC DNA]</scope>
    <source>
        <strain evidence="2">WS_3</strain>
    </source>
</reference>
<organism evidence="2 3">
    <name type="scientific">Eiseniibacteriota bacterium</name>
    <dbReference type="NCBI Taxonomy" id="2212470"/>
    <lineage>
        <taxon>Bacteria</taxon>
        <taxon>Candidatus Eiseniibacteriota</taxon>
    </lineage>
</organism>
<feature type="transmembrane region" description="Helical" evidence="1">
    <location>
        <begin position="71"/>
        <end position="89"/>
    </location>
</feature>
<feature type="transmembrane region" description="Helical" evidence="1">
    <location>
        <begin position="226"/>
        <end position="246"/>
    </location>
</feature>
<feature type="transmembrane region" description="Helical" evidence="1">
    <location>
        <begin position="396"/>
        <end position="416"/>
    </location>
</feature>
<feature type="transmembrane region" description="Helical" evidence="1">
    <location>
        <begin position="436"/>
        <end position="455"/>
    </location>
</feature>
<feature type="transmembrane region" description="Helical" evidence="1">
    <location>
        <begin position="285"/>
        <end position="306"/>
    </location>
</feature>
<keyword evidence="1" id="KW-0472">Membrane</keyword>
<feature type="transmembrane region" description="Helical" evidence="1">
    <location>
        <begin position="200"/>
        <end position="220"/>
    </location>
</feature>
<feature type="transmembrane region" description="Helical" evidence="1">
    <location>
        <begin position="39"/>
        <end position="59"/>
    </location>
</feature>
<keyword evidence="1" id="KW-1133">Transmembrane helix</keyword>
<evidence type="ECO:0000313" key="2">
    <source>
        <dbReference type="EMBL" id="TMQ48380.1"/>
    </source>
</evidence>
<feature type="transmembrane region" description="Helical" evidence="1">
    <location>
        <begin position="355"/>
        <end position="375"/>
    </location>
</feature>
<keyword evidence="1" id="KW-0812">Transmembrane</keyword>
<name>A0A538SAI0_UNCEI</name>
<dbReference type="EMBL" id="VBOT01000143">
    <property type="protein sequence ID" value="TMQ48380.1"/>
    <property type="molecule type" value="Genomic_DNA"/>
</dbReference>
<proteinExistence type="predicted"/>
<feature type="transmembrane region" description="Helical" evidence="1">
    <location>
        <begin position="109"/>
        <end position="128"/>
    </location>
</feature>
<evidence type="ECO:0008006" key="4">
    <source>
        <dbReference type="Google" id="ProtNLM"/>
    </source>
</evidence>
<sequence>MGPLTGAPASARTARPGARVAGAVLCTVGLALLCLRSQLAAAVGLEAVAMAFWVWARAAEDAEAQAPRWAWLRRPAAALWLAVAIHAVWPWLSHGRGPVRDGMLAPLRWLEAGAVVWAGLELLAGLPLARPYSDLPGPLLAMRPWLPVMLPAAGFMVLWRQSPHWLGISPVRHTATVLLLVTAVLGALRAFARRQWIASLRWLAISDSALAGVLVATGVVPERSSLLLWLGACGGHALLLMGELRGASPRRGPFITRLWRAASWTTLAALSWPMMIALISGKRGVAWAVSFAIGALPVCLNAWVTVGRMVAAPERRKMVRAGAALKLTRLAPLAVLATGPVALLVAWWGGFEPPWRDSAAALAPAVLGGMAALVARQTQARPVWRALRGMGRGMPAFAGAAFQAVIGIERRLVALVDGLVRAVASPLHDLHTGDAQEYLLFVVGLGVLALVLPLLQ</sequence>
<feature type="transmembrane region" description="Helical" evidence="1">
    <location>
        <begin position="258"/>
        <end position="279"/>
    </location>
</feature>